<dbReference type="Pfam" id="PF05596">
    <property type="entry name" value="Taeniidae_ag"/>
    <property type="match status" value="1"/>
</dbReference>
<accession>A0ABR4Q551</accession>
<dbReference type="EMBL" id="JAKROA010000011">
    <property type="protein sequence ID" value="KAL5104757.1"/>
    <property type="molecule type" value="Genomic_DNA"/>
</dbReference>
<proteinExistence type="predicted"/>
<comment type="caution">
    <text evidence="2">The sequence shown here is derived from an EMBL/GenBank/DDBJ whole genome shotgun (WGS) entry which is preliminary data.</text>
</comment>
<keyword evidence="1" id="KW-0732">Signal</keyword>
<evidence type="ECO:0000256" key="1">
    <source>
        <dbReference type="SAM" id="SignalP"/>
    </source>
</evidence>
<sequence length="198" mass="22678">MNVYLLLALTLVAFVAIVRAEGDIESKVREGIMESLTDLKEFFSEDPMGQKLAAICKDLRDFFLLAKTKTRSAFKDYVKNPPVQVQCTKTLQSPPYPKPDPTSSTHCLTEVHLTHSFFRSHLHFPKNTLNTRLPPLGAAFQVIRLLNTPPSTNVEQQHSRKQGWTVDSMRTPDIQDTHQFHLHDVYFPQDEPRVYSNK</sequence>
<name>A0ABR4Q551_9CEST</name>
<dbReference type="InterPro" id="IPR008860">
    <property type="entry name" value="Taeniidae_ag"/>
</dbReference>
<protein>
    <submittedName>
        <fullName evidence="2">Uncharacterized protein</fullName>
    </submittedName>
</protein>
<feature type="signal peptide" evidence="1">
    <location>
        <begin position="1"/>
        <end position="20"/>
    </location>
</feature>
<evidence type="ECO:0000313" key="3">
    <source>
        <dbReference type="Proteomes" id="UP001651158"/>
    </source>
</evidence>
<dbReference type="Proteomes" id="UP001651158">
    <property type="component" value="Unassembled WGS sequence"/>
</dbReference>
<keyword evidence="3" id="KW-1185">Reference proteome</keyword>
<reference evidence="2 3" key="1">
    <citation type="journal article" date="2022" name="Front. Cell. Infect. Microbiol.">
        <title>The Genomes of Two Strains of Taenia crassiceps the Animal Model for the Study of Human Cysticercosis.</title>
        <authorList>
            <person name="Bobes R.J."/>
            <person name="Estrada K."/>
            <person name="Rios-Valencia D.G."/>
            <person name="Calderon-Gallegos A."/>
            <person name="de la Torre P."/>
            <person name="Carrero J.C."/>
            <person name="Sanchez-Flores A."/>
            <person name="Laclette J.P."/>
        </authorList>
    </citation>
    <scope>NUCLEOTIDE SEQUENCE [LARGE SCALE GENOMIC DNA]</scope>
    <source>
        <strain evidence="2">WFUcys</strain>
    </source>
</reference>
<feature type="chain" id="PRO_5046185694" evidence="1">
    <location>
        <begin position="21"/>
        <end position="198"/>
    </location>
</feature>
<evidence type="ECO:0000313" key="2">
    <source>
        <dbReference type="EMBL" id="KAL5104757.1"/>
    </source>
</evidence>
<organism evidence="2 3">
    <name type="scientific">Taenia crassiceps</name>
    <dbReference type="NCBI Taxonomy" id="6207"/>
    <lineage>
        <taxon>Eukaryota</taxon>
        <taxon>Metazoa</taxon>
        <taxon>Spiralia</taxon>
        <taxon>Lophotrochozoa</taxon>
        <taxon>Platyhelminthes</taxon>
        <taxon>Cestoda</taxon>
        <taxon>Eucestoda</taxon>
        <taxon>Cyclophyllidea</taxon>
        <taxon>Taeniidae</taxon>
        <taxon>Taenia</taxon>
    </lineage>
</organism>
<gene>
    <name evidence="2" type="ORF">TcWFU_008811</name>
</gene>